<evidence type="ECO:0000313" key="8">
    <source>
        <dbReference type="EMBL" id="AMY07309.1"/>
    </source>
</evidence>
<accession>A0A143PHS6</accession>
<gene>
    <name evidence="8" type="primary">alaA_1</name>
    <name evidence="8" type="ORF">LuPra_00476</name>
</gene>
<dbReference type="PATRIC" id="fig|1813736.3.peg.499"/>
<evidence type="ECO:0000256" key="5">
    <source>
        <dbReference type="ARBA" id="ARBA00022898"/>
    </source>
</evidence>
<dbReference type="InterPro" id="IPR004839">
    <property type="entry name" value="Aminotransferase_I/II_large"/>
</dbReference>
<keyword evidence="5" id="KW-0663">Pyridoxal phosphate</keyword>
<evidence type="ECO:0000259" key="7">
    <source>
        <dbReference type="Pfam" id="PF00155"/>
    </source>
</evidence>
<dbReference type="InterPro" id="IPR015424">
    <property type="entry name" value="PyrdxlP-dep_Trfase"/>
</dbReference>
<dbReference type="Pfam" id="PF00155">
    <property type="entry name" value="Aminotran_1_2"/>
    <property type="match status" value="1"/>
</dbReference>
<keyword evidence="8" id="KW-0670">Pyruvate</keyword>
<dbReference type="GO" id="GO:0030170">
    <property type="term" value="F:pyridoxal phosphate binding"/>
    <property type="evidence" value="ECO:0007669"/>
    <property type="project" value="InterPro"/>
</dbReference>
<dbReference type="EMBL" id="CP015136">
    <property type="protein sequence ID" value="AMY07309.1"/>
    <property type="molecule type" value="Genomic_DNA"/>
</dbReference>
<dbReference type="KEGG" id="abac:LuPra_00476"/>
<dbReference type="RefSeq" id="WP_110169274.1">
    <property type="nucleotide sequence ID" value="NZ_CP015136.1"/>
</dbReference>
<evidence type="ECO:0000313" key="9">
    <source>
        <dbReference type="Proteomes" id="UP000076079"/>
    </source>
</evidence>
<evidence type="ECO:0000256" key="1">
    <source>
        <dbReference type="ARBA" id="ARBA00001933"/>
    </source>
</evidence>
<dbReference type="CDD" id="cd00609">
    <property type="entry name" value="AAT_like"/>
    <property type="match status" value="1"/>
</dbReference>
<dbReference type="InterPro" id="IPR015421">
    <property type="entry name" value="PyrdxlP-dep_Trfase_major"/>
</dbReference>
<dbReference type="SUPFAM" id="SSF53383">
    <property type="entry name" value="PLP-dependent transferases"/>
    <property type="match status" value="1"/>
</dbReference>
<comment type="similarity">
    <text evidence="2">Belongs to the class-I pyridoxal-phosphate-dependent aminotransferase family.</text>
</comment>
<dbReference type="PANTHER" id="PTHR43488">
    <property type="entry name" value="GLUTAMATE-PYRUVATE AMINOTRANSFERASE ALAA"/>
    <property type="match status" value="1"/>
</dbReference>
<dbReference type="OrthoDB" id="9802328at2"/>
<organism evidence="8 9">
    <name type="scientific">Luteitalea pratensis</name>
    <dbReference type="NCBI Taxonomy" id="1855912"/>
    <lineage>
        <taxon>Bacteria</taxon>
        <taxon>Pseudomonadati</taxon>
        <taxon>Acidobacteriota</taxon>
        <taxon>Vicinamibacteria</taxon>
        <taxon>Vicinamibacterales</taxon>
        <taxon>Vicinamibacteraceae</taxon>
        <taxon>Luteitalea</taxon>
    </lineage>
</organism>
<dbReference type="Proteomes" id="UP000076079">
    <property type="component" value="Chromosome"/>
</dbReference>
<dbReference type="PANTHER" id="PTHR43488:SF2">
    <property type="entry name" value="GLUTAMATE-PYRUVATE AMINOTRANSFERASE ALAA"/>
    <property type="match status" value="1"/>
</dbReference>
<evidence type="ECO:0000256" key="2">
    <source>
        <dbReference type="ARBA" id="ARBA00007441"/>
    </source>
</evidence>
<protein>
    <recommendedName>
        <fullName evidence="6">alanine transaminase</fullName>
        <ecNumber evidence="6">2.6.1.2</ecNumber>
    </recommendedName>
</protein>
<dbReference type="InterPro" id="IPR051926">
    <property type="entry name" value="Ala_Aminotransferase"/>
</dbReference>
<keyword evidence="9" id="KW-1185">Reference proteome</keyword>
<reference evidence="8 9" key="1">
    <citation type="journal article" date="2016" name="Genome Announc.">
        <title>First Complete Genome Sequence of a Subdivision 6 Acidobacterium Strain.</title>
        <authorList>
            <person name="Huang S."/>
            <person name="Vieira S."/>
            <person name="Bunk B."/>
            <person name="Riedel T."/>
            <person name="Sproer C."/>
            <person name="Overmann J."/>
        </authorList>
    </citation>
    <scope>NUCLEOTIDE SEQUENCE [LARGE SCALE GENOMIC DNA]</scope>
    <source>
        <strain evidence="9">DSM 100886 HEG_-6_39</strain>
    </source>
</reference>
<dbReference type="EC" id="2.6.1.2" evidence="6"/>
<comment type="cofactor">
    <cofactor evidence="1">
        <name>pyridoxal 5'-phosphate</name>
        <dbReference type="ChEBI" id="CHEBI:597326"/>
    </cofactor>
</comment>
<evidence type="ECO:0000256" key="6">
    <source>
        <dbReference type="ARBA" id="ARBA00026106"/>
    </source>
</evidence>
<evidence type="ECO:0000256" key="4">
    <source>
        <dbReference type="ARBA" id="ARBA00022679"/>
    </source>
</evidence>
<dbReference type="AlphaFoldDB" id="A0A143PHS6"/>
<sequence>MFSTRLPASLVPTPLSAAVAARRRRHGRLLDLTLSNPTMAGLAYPETLATAFSNVAALRYEPDPRGLRSAREAIARWQGSIGEPVSSDQLVLTASTSEAYSLLFKLLCDPGNRVLVPCPSYPLFEHLAHLDAVAVDRYTFRDAGRWMLDESELRASITPTTRALIVVAPNNPTGHVPTDREWDVFADLCHRHGLALIVDEVFSAYPLTAGVTHVPIPDMPGVLTFRLNGLSKLIGLPQAKLSWILVTGPDDLAQAALDVLDVIADTYLSVATPVQVALPVLLETGAEVRRQILDRVRSNLAHVASRVAGSTIDVRTPDGGWSVVLRVPCVGGPDDLALALLDRDVIVHPGYFYDLPHDGFVVISLLAGEADVREGIDTLCSLPLLQLA</sequence>
<dbReference type="Gene3D" id="3.40.640.10">
    <property type="entry name" value="Type I PLP-dependent aspartate aminotransferase-like (Major domain)"/>
    <property type="match status" value="1"/>
</dbReference>
<dbReference type="STRING" id="1855912.LuPra_00476"/>
<proteinExistence type="inferred from homology"/>
<keyword evidence="3 8" id="KW-0032">Aminotransferase</keyword>
<feature type="domain" description="Aminotransferase class I/classII large" evidence="7">
    <location>
        <begin position="62"/>
        <end position="365"/>
    </location>
</feature>
<keyword evidence="4 8" id="KW-0808">Transferase</keyword>
<evidence type="ECO:0000256" key="3">
    <source>
        <dbReference type="ARBA" id="ARBA00022576"/>
    </source>
</evidence>
<name>A0A143PHS6_LUTPR</name>
<dbReference type="GO" id="GO:0004021">
    <property type="term" value="F:L-alanine:2-oxoglutarate aminotransferase activity"/>
    <property type="evidence" value="ECO:0007669"/>
    <property type="project" value="UniProtKB-EC"/>
</dbReference>
<reference evidence="9" key="2">
    <citation type="submission" date="2016-04" db="EMBL/GenBank/DDBJ databases">
        <title>First Complete Genome Sequence of a Subdivision 6 Acidobacterium.</title>
        <authorList>
            <person name="Huang S."/>
            <person name="Vieira S."/>
            <person name="Bunk B."/>
            <person name="Riedel T."/>
            <person name="Sproeer C."/>
            <person name="Overmann J."/>
        </authorList>
    </citation>
    <scope>NUCLEOTIDE SEQUENCE [LARGE SCALE GENOMIC DNA]</scope>
    <source>
        <strain evidence="9">DSM 100886 HEG_-6_39</strain>
    </source>
</reference>